<dbReference type="AlphaFoldDB" id="I0GN52"/>
<keyword evidence="1" id="KW-0472">Membrane</keyword>
<sequence length="41" mass="4419">MGKFNGISKVCMGLCIRFLIHAIASFCGVVSIFWEAGGKNL</sequence>
<gene>
    <name evidence="2" type="ordered locus">SELR_04810</name>
</gene>
<evidence type="ECO:0000313" key="3">
    <source>
        <dbReference type="Proteomes" id="UP000007887"/>
    </source>
</evidence>
<dbReference type="Proteomes" id="UP000007887">
    <property type="component" value="Chromosome"/>
</dbReference>
<dbReference type="PATRIC" id="fig|927704.6.peg.493"/>
<dbReference type="EMBL" id="AP012292">
    <property type="protein sequence ID" value="BAL82189.1"/>
    <property type="molecule type" value="Genomic_DNA"/>
</dbReference>
<reference evidence="2 3" key="1">
    <citation type="submission" date="2011-10" db="EMBL/GenBank/DDBJ databases">
        <title>Whole genome sequence of Selenomonas ruminantium subsp. lactilytica TAM6421.</title>
        <authorList>
            <person name="Oguchi A."/>
            <person name="Ankai A."/>
            <person name="Kaneko J."/>
            <person name="Yamada-Narita S."/>
            <person name="Fukui S."/>
            <person name="Takahashi M."/>
            <person name="Onodera T."/>
            <person name="Kojima S."/>
            <person name="Fushimi T."/>
            <person name="Abe N."/>
            <person name="Kamio Y."/>
            <person name="Yamazaki S."/>
            <person name="Fujita N."/>
        </authorList>
    </citation>
    <scope>NUCLEOTIDE SEQUENCE [LARGE SCALE GENOMIC DNA]</scope>
    <source>
        <strain evidence="3">NBRC 103574 / TAM6421</strain>
    </source>
</reference>
<keyword evidence="1" id="KW-1133">Transmembrane helix</keyword>
<name>I0GN52_SELRL</name>
<organism evidence="2 3">
    <name type="scientific">Selenomonas ruminantium subsp. lactilytica (strain NBRC 103574 / TAM6421)</name>
    <dbReference type="NCBI Taxonomy" id="927704"/>
    <lineage>
        <taxon>Bacteria</taxon>
        <taxon>Bacillati</taxon>
        <taxon>Bacillota</taxon>
        <taxon>Negativicutes</taxon>
        <taxon>Selenomonadales</taxon>
        <taxon>Selenomonadaceae</taxon>
        <taxon>Selenomonas</taxon>
    </lineage>
</organism>
<evidence type="ECO:0000313" key="2">
    <source>
        <dbReference type="EMBL" id="BAL82189.1"/>
    </source>
</evidence>
<accession>I0GN52</accession>
<protein>
    <submittedName>
        <fullName evidence="2">Uncharacterized protein</fullName>
    </submittedName>
</protein>
<feature type="transmembrane region" description="Helical" evidence="1">
    <location>
        <begin position="12"/>
        <end position="34"/>
    </location>
</feature>
<dbReference type="KEGG" id="sri:SELR_04810"/>
<evidence type="ECO:0000256" key="1">
    <source>
        <dbReference type="SAM" id="Phobius"/>
    </source>
</evidence>
<keyword evidence="1" id="KW-0812">Transmembrane</keyword>
<dbReference type="HOGENOM" id="CLU_3276525_0_0_9"/>
<proteinExistence type="predicted"/>